<accession>A0A235BTL8</accession>
<dbReference type="PANTHER" id="PTHR42850:SF2">
    <property type="entry name" value="BLL5683 PROTEIN"/>
    <property type="match status" value="1"/>
</dbReference>
<name>A0A235BTL8_UNCW3</name>
<dbReference type="SUPFAM" id="SSF56300">
    <property type="entry name" value="Metallo-dependent phosphatases"/>
    <property type="match status" value="1"/>
</dbReference>
<dbReference type="AlphaFoldDB" id="A0A235BTL8"/>
<comment type="similarity">
    <text evidence="1">Belongs to the metallophosphoesterase superfamily. YfcE family.</text>
</comment>
<gene>
    <name evidence="3" type="ORF">CH330_05475</name>
</gene>
<reference evidence="3 4" key="1">
    <citation type="submission" date="2017-07" db="EMBL/GenBank/DDBJ databases">
        <title>Recovery of genomes from metagenomes via a dereplication, aggregation, and scoring strategy.</title>
        <authorList>
            <person name="Sieber C.M."/>
            <person name="Probst A.J."/>
            <person name="Sharrar A."/>
            <person name="Thomas B.C."/>
            <person name="Hess M."/>
            <person name="Tringe S.G."/>
            <person name="Banfield J.F."/>
        </authorList>
    </citation>
    <scope>NUCLEOTIDE SEQUENCE [LARGE SCALE GENOMIC DNA]</scope>
    <source>
        <strain evidence="3">JGI_Cruoil_03_51_56</strain>
    </source>
</reference>
<comment type="caution">
    <text evidence="3">The sequence shown here is derived from an EMBL/GenBank/DDBJ whole genome shotgun (WGS) entry which is preliminary data.</text>
</comment>
<sequence length="242" mass="27006">MKIGIFSDIHGNLEALTQVLAFLRNSGATIFICCGDIVGYGPDPHACIERIRNLRGPVVAGNHDYGVLGRVPAGNFNPAARIALAWTKEQLDEKDLNYLDSLPLIEQFEPLCFVHAAPSAPEQWEYIFAVREAEDEMKYFASNACIVGHTHYPFVVERRAHEPAKLIRQDSFEMRADAKYVVNVGSVGQPRDGDPAACCVLYDTGTKFISFHRVKYNVRTVQEKILRAGLPEFFANRLALGH</sequence>
<dbReference type="Proteomes" id="UP000215559">
    <property type="component" value="Unassembled WGS sequence"/>
</dbReference>
<dbReference type="PIRSF" id="PIRSF000883">
    <property type="entry name" value="Pesterase_MJ0912"/>
    <property type="match status" value="1"/>
</dbReference>
<proteinExistence type="inferred from homology"/>
<dbReference type="PANTHER" id="PTHR42850">
    <property type="entry name" value="METALLOPHOSPHOESTERASE"/>
    <property type="match status" value="1"/>
</dbReference>
<evidence type="ECO:0000313" key="3">
    <source>
        <dbReference type="EMBL" id="OYD15522.1"/>
    </source>
</evidence>
<dbReference type="InterPro" id="IPR011152">
    <property type="entry name" value="Pesterase_MJ0912"/>
</dbReference>
<dbReference type="Gene3D" id="3.60.21.10">
    <property type="match status" value="1"/>
</dbReference>
<dbReference type="GO" id="GO:0005737">
    <property type="term" value="C:cytoplasm"/>
    <property type="evidence" value="ECO:0007669"/>
    <property type="project" value="TreeGrafter"/>
</dbReference>
<feature type="domain" description="Calcineurin-like phosphoesterase" evidence="2">
    <location>
        <begin position="1"/>
        <end position="204"/>
    </location>
</feature>
<dbReference type="InterPro" id="IPR029052">
    <property type="entry name" value="Metallo-depent_PP-like"/>
</dbReference>
<evidence type="ECO:0000313" key="4">
    <source>
        <dbReference type="Proteomes" id="UP000215559"/>
    </source>
</evidence>
<evidence type="ECO:0000256" key="1">
    <source>
        <dbReference type="ARBA" id="ARBA00008950"/>
    </source>
</evidence>
<dbReference type="Pfam" id="PF12850">
    <property type="entry name" value="Metallophos_2"/>
    <property type="match status" value="1"/>
</dbReference>
<evidence type="ECO:0000259" key="2">
    <source>
        <dbReference type="Pfam" id="PF12850"/>
    </source>
</evidence>
<dbReference type="GO" id="GO:0016791">
    <property type="term" value="F:phosphatase activity"/>
    <property type="evidence" value="ECO:0007669"/>
    <property type="project" value="TreeGrafter"/>
</dbReference>
<organism evidence="3 4">
    <name type="scientific">candidate division WOR-3 bacterium JGI_Cruoil_03_51_56</name>
    <dbReference type="NCBI Taxonomy" id="1973747"/>
    <lineage>
        <taxon>Bacteria</taxon>
        <taxon>Bacteria division WOR-3</taxon>
    </lineage>
</organism>
<protein>
    <recommendedName>
        <fullName evidence="2">Calcineurin-like phosphoesterase domain-containing protein</fullName>
    </recommendedName>
</protein>
<dbReference type="InterPro" id="IPR050126">
    <property type="entry name" value="Ap4A_hydrolase"/>
</dbReference>
<dbReference type="InterPro" id="IPR024654">
    <property type="entry name" value="Calcineurin-like_PHP_lpxH"/>
</dbReference>
<dbReference type="EMBL" id="NOZP01000095">
    <property type="protein sequence ID" value="OYD15522.1"/>
    <property type="molecule type" value="Genomic_DNA"/>
</dbReference>